<accession>A0ABS6XH70</accession>
<name>A0ABS6XH70_9SPHN</name>
<dbReference type="RefSeq" id="WP_219236649.1">
    <property type="nucleotide sequence ID" value="NZ_JAHWZX010000001.1"/>
</dbReference>
<organism evidence="1 2">
    <name type="scientific">Stakelama flava</name>
    <dbReference type="NCBI Taxonomy" id="2860338"/>
    <lineage>
        <taxon>Bacteria</taxon>
        <taxon>Pseudomonadati</taxon>
        <taxon>Pseudomonadota</taxon>
        <taxon>Alphaproteobacteria</taxon>
        <taxon>Sphingomonadales</taxon>
        <taxon>Sphingomonadaceae</taxon>
        <taxon>Stakelama</taxon>
    </lineage>
</organism>
<evidence type="ECO:0000313" key="1">
    <source>
        <dbReference type="EMBL" id="MBW4329555.1"/>
    </source>
</evidence>
<dbReference type="EMBL" id="JAHWZX010000001">
    <property type="protein sequence ID" value="MBW4329555.1"/>
    <property type="molecule type" value="Genomic_DNA"/>
</dbReference>
<reference evidence="1 2" key="1">
    <citation type="submission" date="2021-07" db="EMBL/GenBank/DDBJ databases">
        <title>Stakelama flava sp. nov., a novel endophytic bacterium isolated from branch of Kandelia candel.</title>
        <authorList>
            <person name="Tuo L."/>
        </authorList>
    </citation>
    <scope>NUCLEOTIDE SEQUENCE [LARGE SCALE GENOMIC DNA]</scope>
    <source>
        <strain evidence="1 2">CBK3Z-3</strain>
    </source>
</reference>
<dbReference type="Proteomes" id="UP001197214">
    <property type="component" value="Unassembled WGS sequence"/>
</dbReference>
<keyword evidence="2" id="KW-1185">Reference proteome</keyword>
<evidence type="ECO:0000313" key="2">
    <source>
        <dbReference type="Proteomes" id="UP001197214"/>
    </source>
</evidence>
<proteinExistence type="predicted"/>
<sequence length="67" mass="6731">MHERQGPRMRRGTRIVLAVALGVAMGIAFGNAAVGIAVGVSLVVACAAIPGERGDTHGGEAAEPYSS</sequence>
<gene>
    <name evidence="1" type="ORF">KY084_01515</name>
</gene>
<protein>
    <submittedName>
        <fullName evidence="1">Uncharacterized protein</fullName>
    </submittedName>
</protein>
<comment type="caution">
    <text evidence="1">The sequence shown here is derived from an EMBL/GenBank/DDBJ whole genome shotgun (WGS) entry which is preliminary data.</text>
</comment>